<dbReference type="Proteomes" id="UP000579945">
    <property type="component" value="Unassembled WGS sequence"/>
</dbReference>
<dbReference type="SUPFAM" id="SSF51445">
    <property type="entry name" value="(Trans)glycosidases"/>
    <property type="match status" value="1"/>
</dbReference>
<dbReference type="GeneID" id="95388344"/>
<dbReference type="InterPro" id="IPR017853">
    <property type="entry name" value="GH"/>
</dbReference>
<gene>
    <name evidence="2" type="ORF">FHR33_001809</name>
</gene>
<dbReference type="RefSeq" id="WP_183645470.1">
    <property type="nucleotide sequence ID" value="NZ_JACIBV010000001.1"/>
</dbReference>
<protein>
    <submittedName>
        <fullName evidence="2">Uncharacterized protein</fullName>
    </submittedName>
</protein>
<sequence length="470" mass="51603">MPRLVRVAVLALLLSMIPGTSHAAPPGVVGTAGNLVREVEPRADGIRHVDTKAMIPALKALNVNTYVYPMAGDHHHWDDLHREFLPAAADAGIDVWVLVNAPSQATCCVSRPYEHDYVAWARELATLSKSHPNLIGWTVDDYSFDLQTFTPAYVQQMRAASKAINPSLKFIPIVYYLHFTDAFVAEQAPLLDGVIFPFWDDPVRDTSWSWSLSSQVKQIARRLPYTDVYLMPYAYPLSHAAQKPTVAYVEAVTRKALEHVGTAELAGVVQYKLPYMSRSSGWTRPATDNLARTGNGRLSFVVEADMATRAGMSCTAIRKVGLTSGAARHAVSFWHRDTRGSGDRGGYHVKQLLLNGQVVWQRDVAADPRDEWQKATVDLTSKLAGATSATLQWRLYERIGVSDYRVDASVDDIAVTGLQLSDPGVENAAFWTPALTRTGGPVYCSAQVYHQNYGADLSARVAELYAAGAS</sequence>
<evidence type="ECO:0000313" key="2">
    <source>
        <dbReference type="EMBL" id="MBB3725949.1"/>
    </source>
</evidence>
<evidence type="ECO:0000313" key="3">
    <source>
        <dbReference type="Proteomes" id="UP000579945"/>
    </source>
</evidence>
<feature type="signal peptide" evidence="1">
    <location>
        <begin position="1"/>
        <end position="23"/>
    </location>
</feature>
<reference evidence="2 3" key="1">
    <citation type="submission" date="2020-08" db="EMBL/GenBank/DDBJ databases">
        <title>Sequencing the genomes of 1000 actinobacteria strains.</title>
        <authorList>
            <person name="Klenk H.-P."/>
        </authorList>
    </citation>
    <scope>NUCLEOTIDE SEQUENCE [LARGE SCALE GENOMIC DNA]</scope>
    <source>
        <strain evidence="2 3">DSM 44320</strain>
    </source>
</reference>
<keyword evidence="1" id="KW-0732">Signal</keyword>
<accession>A0A7W5YQ59</accession>
<keyword evidence="3" id="KW-1185">Reference proteome</keyword>
<dbReference type="AlphaFoldDB" id="A0A7W5YQ59"/>
<name>A0A7W5YQ59_9ACTN</name>
<organism evidence="2 3">
    <name type="scientific">Nonomuraea dietziae</name>
    <dbReference type="NCBI Taxonomy" id="65515"/>
    <lineage>
        <taxon>Bacteria</taxon>
        <taxon>Bacillati</taxon>
        <taxon>Actinomycetota</taxon>
        <taxon>Actinomycetes</taxon>
        <taxon>Streptosporangiales</taxon>
        <taxon>Streptosporangiaceae</taxon>
        <taxon>Nonomuraea</taxon>
    </lineage>
</organism>
<evidence type="ECO:0000256" key="1">
    <source>
        <dbReference type="SAM" id="SignalP"/>
    </source>
</evidence>
<dbReference type="EMBL" id="JACIBV010000001">
    <property type="protein sequence ID" value="MBB3725949.1"/>
    <property type="molecule type" value="Genomic_DNA"/>
</dbReference>
<proteinExistence type="predicted"/>
<dbReference type="Gene3D" id="3.20.20.80">
    <property type="entry name" value="Glycosidases"/>
    <property type="match status" value="1"/>
</dbReference>
<feature type="chain" id="PRO_5031110380" evidence="1">
    <location>
        <begin position="24"/>
        <end position="470"/>
    </location>
</feature>
<comment type="caution">
    <text evidence="2">The sequence shown here is derived from an EMBL/GenBank/DDBJ whole genome shotgun (WGS) entry which is preliminary data.</text>
</comment>